<evidence type="ECO:0000259" key="2">
    <source>
        <dbReference type="Pfam" id="PF20469"/>
    </source>
</evidence>
<feature type="domain" description="OLD protein-like TOPRIM" evidence="2">
    <location>
        <begin position="453"/>
        <end position="523"/>
    </location>
</feature>
<evidence type="ECO:0000259" key="1">
    <source>
        <dbReference type="Pfam" id="PF13175"/>
    </source>
</evidence>
<dbReference type="CDD" id="cd01026">
    <property type="entry name" value="TOPRIM_OLD"/>
    <property type="match status" value="1"/>
</dbReference>
<dbReference type="InterPro" id="IPR051396">
    <property type="entry name" value="Bact_Antivir_Def_Nuclease"/>
</dbReference>
<dbReference type="OrthoDB" id="3322489at2"/>
<proteinExistence type="predicted"/>
<dbReference type="PANTHER" id="PTHR43581:SF2">
    <property type="entry name" value="EXCINUCLEASE ATPASE SUBUNIT"/>
    <property type="match status" value="1"/>
</dbReference>
<evidence type="ECO:0000313" key="3">
    <source>
        <dbReference type="EMBL" id="OOV06623.1"/>
    </source>
</evidence>
<dbReference type="Proteomes" id="UP000190750">
    <property type="component" value="Unassembled WGS sequence"/>
</dbReference>
<dbReference type="EMBL" id="MTJN01000002">
    <property type="protein sequence ID" value="OOV06623.1"/>
    <property type="molecule type" value="Genomic_DNA"/>
</dbReference>
<dbReference type="STRING" id="28066.RF819_07645"/>
<comment type="caution">
    <text evidence="3">The sequence shown here is derived from an EMBL/GenBank/DDBJ whole genome shotgun (WGS) entry which is preliminary data.</text>
</comment>
<dbReference type="SUPFAM" id="SSF52540">
    <property type="entry name" value="P-loop containing nucleoside triphosphate hydrolases"/>
    <property type="match status" value="1"/>
</dbReference>
<organism evidence="3 4">
    <name type="scientific">Rhodoferax fermentans</name>
    <dbReference type="NCBI Taxonomy" id="28066"/>
    <lineage>
        <taxon>Bacteria</taxon>
        <taxon>Pseudomonadati</taxon>
        <taxon>Pseudomonadota</taxon>
        <taxon>Betaproteobacteria</taxon>
        <taxon>Burkholderiales</taxon>
        <taxon>Comamonadaceae</taxon>
        <taxon>Rhodoferax</taxon>
    </lineage>
</organism>
<dbReference type="GO" id="GO:0004519">
    <property type="term" value="F:endonuclease activity"/>
    <property type="evidence" value="ECO:0007669"/>
    <property type="project" value="UniProtKB-KW"/>
</dbReference>
<evidence type="ECO:0000313" key="4">
    <source>
        <dbReference type="Proteomes" id="UP000190750"/>
    </source>
</evidence>
<keyword evidence="3" id="KW-0540">Nuclease</keyword>
<dbReference type="AlphaFoldDB" id="A0A1T1ARJ9"/>
<gene>
    <name evidence="3" type="ORF">RF819_07645</name>
</gene>
<dbReference type="InterPro" id="IPR034139">
    <property type="entry name" value="TOPRIM_OLD"/>
</dbReference>
<name>A0A1T1ARJ9_RHOFE</name>
<dbReference type="Pfam" id="PF20469">
    <property type="entry name" value="OLD-like_TOPRIM"/>
    <property type="match status" value="1"/>
</dbReference>
<feature type="domain" description="Endonuclease GajA/Old nuclease/RecF-like AAA" evidence="1">
    <location>
        <begin position="193"/>
        <end position="397"/>
    </location>
</feature>
<accession>A0A1T1ARJ9</accession>
<feature type="domain" description="Endonuclease GajA/Old nuclease/RecF-like AAA" evidence="1">
    <location>
        <begin position="1"/>
        <end position="65"/>
    </location>
</feature>
<dbReference type="InterPro" id="IPR027417">
    <property type="entry name" value="P-loop_NTPase"/>
</dbReference>
<reference evidence="3 4" key="1">
    <citation type="submission" date="2017-01" db="EMBL/GenBank/DDBJ databases">
        <title>Genome sequencing of Rhodoferax fermentans JCM 7819.</title>
        <authorList>
            <person name="Kim Y.J."/>
            <person name="Farh M.E.-A."/>
            <person name="Yang D.-C."/>
        </authorList>
    </citation>
    <scope>NUCLEOTIDE SEQUENCE [LARGE SCALE GENOMIC DNA]</scope>
    <source>
        <strain evidence="3 4">JCM 7819</strain>
    </source>
</reference>
<dbReference type="Pfam" id="PF13175">
    <property type="entry name" value="AAA_15"/>
    <property type="match status" value="2"/>
</dbReference>
<keyword evidence="3" id="KW-0378">Hydrolase</keyword>
<keyword evidence="3" id="KW-0255">Endonuclease</keyword>
<dbReference type="Gene3D" id="3.40.50.300">
    <property type="entry name" value="P-loop containing nucleotide triphosphate hydrolases"/>
    <property type="match status" value="1"/>
</dbReference>
<keyword evidence="4" id="KW-1185">Reference proteome</keyword>
<dbReference type="RefSeq" id="WP_078364438.1">
    <property type="nucleotide sequence ID" value="NZ_MTJN01000002.1"/>
</dbReference>
<sequence>MRIEKIAIENFRLLQSAEMSLERTTTLIVGRNNSGKTSITEFFAHVLGDEPKKLRLEYFSAARRDAFLAAKHLRLEGKDEKDVLAALPVIAATVFVSYDPAHELGALAPFVIDLDPECKTAKIRIEYRPAQTALALLLDPPVPAGGTDDATLLFKNLKEVVPKAYEYYVAAVDPNDSTNERTIELKQLGKLFQCGLVAAQRSLDQQKRGEPNVLGKLLEALFTTAASATATTADQAIAAELKEAVSNIEQSIHNGFNEKLTALLPKIKSFGYPGLNDPDLRTETALNVASLLSEHTKVFYTGAHGVHLPEGYNGLGTRNLIYILLQLLSFHKSFRTNPTLPAVHLIFIEEPEAHLHPQMQEVFIKQLNAAVQVFSAEYPDQEWPVQFVVTTHSSHIANAAPFDAVRYFLAKPSADGVTRHTVIKDFRKGADKIKESDRNFLHRYMTLTKCDLFFADKAILIEGPTERLLMPRIFQLIDEALDESKKLSLQYVSTVEVDGANAKIFSPLLDFLELRTLVITDLDAVKMGDKGRYVKCPYSQGERSLNTTLRDWFDIKDGEALTLDFLKAKTPEEKVKGYRRVAYQVHEAGSNFCARTYEDAFILANPTLFGLKEGDPWGDLAFDIAADMGKVETALKFGLSEDAWKVPAYINEGLLWLADSAPLPLPPAAPPLDGGADHGA</sequence>
<dbReference type="PANTHER" id="PTHR43581">
    <property type="entry name" value="ATP/GTP PHOSPHATASE"/>
    <property type="match status" value="1"/>
</dbReference>
<protein>
    <submittedName>
        <fullName evidence="3">ATP-dependent endonuclease</fullName>
    </submittedName>
</protein>
<dbReference type="InterPro" id="IPR041685">
    <property type="entry name" value="AAA_GajA/Old/RecF-like"/>
</dbReference>